<proteinExistence type="predicted"/>
<keyword evidence="2" id="KW-1003">Cell membrane</keyword>
<dbReference type="RefSeq" id="WP_157737983.1">
    <property type="nucleotide sequence ID" value="NZ_AP017312.1"/>
</dbReference>
<dbReference type="GO" id="GO:0005886">
    <property type="term" value="C:plasma membrane"/>
    <property type="evidence" value="ECO:0007669"/>
    <property type="project" value="UniProtKB-SubCell"/>
</dbReference>
<evidence type="ECO:0000256" key="4">
    <source>
        <dbReference type="ARBA" id="ARBA00022989"/>
    </source>
</evidence>
<reference evidence="6 7" key="1">
    <citation type="submission" date="2015-12" db="EMBL/GenBank/DDBJ databases">
        <title>Genome sequence of Aneurinibacillus soli.</title>
        <authorList>
            <person name="Lee J.S."/>
            <person name="Lee K.C."/>
            <person name="Kim K.K."/>
            <person name="Lee B.W."/>
        </authorList>
    </citation>
    <scope>NUCLEOTIDE SEQUENCE [LARGE SCALE GENOMIC DNA]</scope>
    <source>
        <strain evidence="6 7">CB4</strain>
    </source>
</reference>
<evidence type="ECO:0000313" key="7">
    <source>
        <dbReference type="Proteomes" id="UP000217696"/>
    </source>
</evidence>
<keyword evidence="5" id="KW-0472">Membrane</keyword>
<name>A0A0U5B236_9BACL</name>
<comment type="subcellular location">
    <subcellularLocation>
        <location evidence="1">Cell membrane</location>
        <topology evidence="1">Multi-pass membrane protein</topology>
    </subcellularLocation>
</comment>
<gene>
    <name evidence="6" type="ORF">CB4_02817</name>
</gene>
<dbReference type="Pfam" id="PF05425">
    <property type="entry name" value="CopD"/>
    <property type="match status" value="1"/>
</dbReference>
<dbReference type="Proteomes" id="UP000217696">
    <property type="component" value="Chromosome"/>
</dbReference>
<keyword evidence="3" id="KW-0812">Transmembrane</keyword>
<dbReference type="PANTHER" id="PTHR34820:SF4">
    <property type="entry name" value="INNER MEMBRANE PROTEIN YEBZ"/>
    <property type="match status" value="1"/>
</dbReference>
<dbReference type="InterPro" id="IPR032694">
    <property type="entry name" value="CopC/D"/>
</dbReference>
<dbReference type="GO" id="GO:0006825">
    <property type="term" value="P:copper ion transport"/>
    <property type="evidence" value="ECO:0007669"/>
    <property type="project" value="InterPro"/>
</dbReference>
<dbReference type="PANTHER" id="PTHR34820">
    <property type="entry name" value="INNER MEMBRANE PROTEIN YEBZ"/>
    <property type="match status" value="1"/>
</dbReference>
<evidence type="ECO:0000256" key="3">
    <source>
        <dbReference type="ARBA" id="ARBA00022692"/>
    </source>
</evidence>
<keyword evidence="4" id="KW-1133">Transmembrane helix</keyword>
<protein>
    <submittedName>
        <fullName evidence="6">Copper resistance protein D</fullName>
    </submittedName>
</protein>
<dbReference type="InterPro" id="IPR008457">
    <property type="entry name" value="Cu-R_CopD_dom"/>
</dbReference>
<evidence type="ECO:0000256" key="2">
    <source>
        <dbReference type="ARBA" id="ARBA00022475"/>
    </source>
</evidence>
<keyword evidence="7" id="KW-1185">Reference proteome</keyword>
<sequence>MVIISHLLFYTGCSVLIGGLLMLAIPPSQRPPVHLPKGWLPGAALLLIISSFIPLLELATYAAEEAGTDFGTALQNVIVHFKHGQAWLLLTGSLLFLVIFLLLADIRHTPAAARLALVWSTIPVVLTSWTGHAASLAPISGWLSHMLHFLAVCVWTGVLYTSAWLTKGRTANWRAFLHWYTPLSISCVLALTATGLVLMHYTAPNYPVSLDGLYEKTLLLKHILFLPVLGLGFVNGFVIPKRMRLDAEFDVLRWMRIESIFVLAVFIATAFLSESPLPV</sequence>
<dbReference type="EMBL" id="AP017312">
    <property type="protein sequence ID" value="BAU28642.1"/>
    <property type="molecule type" value="Genomic_DNA"/>
</dbReference>
<dbReference type="AlphaFoldDB" id="A0A0U5B236"/>
<evidence type="ECO:0000256" key="5">
    <source>
        <dbReference type="ARBA" id="ARBA00023136"/>
    </source>
</evidence>
<organism evidence="6 7">
    <name type="scientific">Aneurinibacillus soli</name>
    <dbReference type="NCBI Taxonomy" id="1500254"/>
    <lineage>
        <taxon>Bacteria</taxon>
        <taxon>Bacillati</taxon>
        <taxon>Bacillota</taxon>
        <taxon>Bacilli</taxon>
        <taxon>Bacillales</taxon>
        <taxon>Paenibacillaceae</taxon>
        <taxon>Aneurinibacillus group</taxon>
        <taxon>Aneurinibacillus</taxon>
    </lineage>
</organism>
<evidence type="ECO:0000313" key="6">
    <source>
        <dbReference type="EMBL" id="BAU28642.1"/>
    </source>
</evidence>
<dbReference type="KEGG" id="asoc:CB4_02817"/>
<evidence type="ECO:0000256" key="1">
    <source>
        <dbReference type="ARBA" id="ARBA00004651"/>
    </source>
</evidence>
<accession>A0A0U5B236</accession>